<dbReference type="Proteomes" id="UP000663873">
    <property type="component" value="Unassembled WGS sequence"/>
</dbReference>
<reference evidence="2" key="1">
    <citation type="submission" date="2021-02" db="EMBL/GenBank/DDBJ databases">
        <authorList>
            <person name="Nowell W R."/>
        </authorList>
    </citation>
    <scope>NUCLEOTIDE SEQUENCE</scope>
</reference>
<evidence type="ECO:0000313" key="2">
    <source>
        <dbReference type="EMBL" id="CAF4940574.1"/>
    </source>
</evidence>
<organism evidence="2 3">
    <name type="scientific">Rotaria socialis</name>
    <dbReference type="NCBI Taxonomy" id="392032"/>
    <lineage>
        <taxon>Eukaryota</taxon>
        <taxon>Metazoa</taxon>
        <taxon>Spiralia</taxon>
        <taxon>Gnathifera</taxon>
        <taxon>Rotifera</taxon>
        <taxon>Eurotatoria</taxon>
        <taxon>Bdelloidea</taxon>
        <taxon>Philodinida</taxon>
        <taxon>Philodinidae</taxon>
        <taxon>Rotaria</taxon>
    </lineage>
</organism>
<feature type="non-terminal residue" evidence="2">
    <location>
        <position position="1"/>
    </location>
</feature>
<accession>A0A821X7R8</accession>
<sequence>MMNDETHHQNERAKFQDQLARKRMQDQAAEK</sequence>
<comment type="caution">
    <text evidence="2">The sequence shown here is derived from an EMBL/GenBank/DDBJ whole genome shotgun (WGS) entry which is preliminary data.</text>
</comment>
<protein>
    <submittedName>
        <fullName evidence="2">Uncharacterized protein</fullName>
    </submittedName>
</protein>
<dbReference type="EMBL" id="CAJOBP010088995">
    <property type="protein sequence ID" value="CAF4940574.1"/>
    <property type="molecule type" value="Genomic_DNA"/>
</dbReference>
<keyword evidence="3" id="KW-1185">Reference proteome</keyword>
<evidence type="ECO:0000256" key="1">
    <source>
        <dbReference type="SAM" id="MobiDB-lite"/>
    </source>
</evidence>
<gene>
    <name evidence="2" type="ORF">UJA718_LOCUS47301</name>
</gene>
<feature type="region of interest" description="Disordered" evidence="1">
    <location>
        <begin position="1"/>
        <end position="31"/>
    </location>
</feature>
<proteinExistence type="predicted"/>
<dbReference type="AlphaFoldDB" id="A0A821X7R8"/>
<evidence type="ECO:0000313" key="3">
    <source>
        <dbReference type="Proteomes" id="UP000663873"/>
    </source>
</evidence>
<name>A0A821X7R8_9BILA</name>